<dbReference type="EMBL" id="JAASRS010000001">
    <property type="protein sequence ID" value="NIK15293.1"/>
    <property type="molecule type" value="Genomic_DNA"/>
</dbReference>
<evidence type="ECO:0000313" key="1">
    <source>
        <dbReference type="EMBL" id="NIK15293.1"/>
    </source>
</evidence>
<dbReference type="AlphaFoldDB" id="A0A846MGU2"/>
<dbReference type="Proteomes" id="UP000532769">
    <property type="component" value="Unassembled WGS sequence"/>
</dbReference>
<gene>
    <name evidence="1" type="ORF">BDD39_001803</name>
</gene>
<accession>A0A846MGU2</accession>
<proteinExistence type="predicted"/>
<comment type="caution">
    <text evidence="1">The sequence shown here is derived from an EMBL/GenBank/DDBJ whole genome shotgun (WGS) entry which is preliminary data.</text>
</comment>
<sequence length="179" mass="19382">MATVQENTILLGSGDLFLGQVDPNATEQEIQTALVNVGAISGGATLTYKPTFHDVESANRGTIMSFLTKEEVTFKSGILTWNLENLSKLSAASYSEDTTAGTRRIGIGGLKNVPVNYLRFVHTKPDGKTLTVNIFRAQAQSGFEITFDPEKEVVLDAEFKALAVTGRNDGNLVEIIEEI</sequence>
<protein>
    <submittedName>
        <fullName evidence="1">Uncharacterized protein</fullName>
    </submittedName>
</protein>
<organism evidence="1 2">
    <name type="scientific">Saccharococcus thermophilus</name>
    <dbReference type="NCBI Taxonomy" id="29396"/>
    <lineage>
        <taxon>Bacteria</taxon>
        <taxon>Bacillati</taxon>
        <taxon>Bacillota</taxon>
        <taxon>Bacilli</taxon>
        <taxon>Bacillales</taxon>
        <taxon>Anoxybacillaceae</taxon>
        <taxon>Saccharococcus</taxon>
    </lineage>
</organism>
<dbReference type="RefSeq" id="WP_166910078.1">
    <property type="nucleotide sequence ID" value="NZ_JAASRS010000001.1"/>
</dbReference>
<name>A0A846MGU2_9BACL</name>
<evidence type="ECO:0000313" key="2">
    <source>
        <dbReference type="Proteomes" id="UP000532769"/>
    </source>
</evidence>
<reference evidence="1 2" key="1">
    <citation type="submission" date="2020-03" db="EMBL/GenBank/DDBJ databases">
        <title>Genomic Encyclopedia of Archaeal and Bacterial Type Strains, Phase II (KMG-II): from individual species to whole genera.</title>
        <authorList>
            <person name="Goeker M."/>
        </authorList>
    </citation>
    <scope>NUCLEOTIDE SEQUENCE [LARGE SCALE GENOMIC DNA]</scope>
    <source>
        <strain evidence="1 2">DSM 4749</strain>
    </source>
</reference>
<keyword evidence="2" id="KW-1185">Reference proteome</keyword>